<name>A0ABP7PPN6_9BACT</name>
<organism evidence="1 2">
    <name type="scientific">Hymenobacter antarcticus</name>
    <dbReference type="NCBI Taxonomy" id="486270"/>
    <lineage>
        <taxon>Bacteria</taxon>
        <taxon>Pseudomonadati</taxon>
        <taxon>Bacteroidota</taxon>
        <taxon>Cytophagia</taxon>
        <taxon>Cytophagales</taxon>
        <taxon>Hymenobacteraceae</taxon>
        <taxon>Hymenobacter</taxon>
    </lineage>
</organism>
<dbReference type="InterPro" id="IPR044543">
    <property type="entry name" value="YHJQ-like"/>
</dbReference>
<protein>
    <submittedName>
        <fullName evidence="1">Four-helix bundle copper-binding protein</fullName>
    </submittedName>
</protein>
<gene>
    <name evidence="1" type="ORF">GCM10022407_13530</name>
</gene>
<dbReference type="Proteomes" id="UP001501556">
    <property type="component" value="Unassembled WGS sequence"/>
</dbReference>
<dbReference type="Pfam" id="PF03860">
    <property type="entry name" value="Csp"/>
    <property type="match status" value="1"/>
</dbReference>
<dbReference type="PANTHER" id="PTHR37310:SF1">
    <property type="entry name" value="CYTOPLASMIC PROTEIN"/>
    <property type="match status" value="1"/>
</dbReference>
<evidence type="ECO:0000313" key="1">
    <source>
        <dbReference type="EMBL" id="GAA3968775.1"/>
    </source>
</evidence>
<evidence type="ECO:0000313" key="2">
    <source>
        <dbReference type="Proteomes" id="UP001501556"/>
    </source>
</evidence>
<proteinExistence type="predicted"/>
<reference evidence="2" key="1">
    <citation type="journal article" date="2019" name="Int. J. Syst. Evol. Microbiol.">
        <title>The Global Catalogue of Microorganisms (GCM) 10K type strain sequencing project: providing services to taxonomists for standard genome sequencing and annotation.</title>
        <authorList>
            <consortium name="The Broad Institute Genomics Platform"/>
            <consortium name="The Broad Institute Genome Sequencing Center for Infectious Disease"/>
            <person name="Wu L."/>
            <person name="Ma J."/>
        </authorList>
    </citation>
    <scope>NUCLEOTIDE SEQUENCE [LARGE SCALE GENOMIC DNA]</scope>
    <source>
        <strain evidence="2">JCM 17217</strain>
    </source>
</reference>
<dbReference type="RefSeq" id="WP_345122383.1">
    <property type="nucleotide sequence ID" value="NZ_BAABDI010000006.1"/>
</dbReference>
<keyword evidence="2" id="KW-1185">Reference proteome</keyword>
<sequence>MLSPSYSTAPANPEMLPRQQALLDALFTCVTACNEFIAYSWNEPDLPSRARSMRLGRDCADLCQLAGVFVARGSEHFRYILRECAELCRACADETTQHPGSLSRRCTEACRMAEDACRTSY</sequence>
<dbReference type="Gene3D" id="1.20.1270.360">
    <property type="match status" value="1"/>
</dbReference>
<dbReference type="InterPro" id="IPR005560">
    <property type="entry name" value="Csp_YhjQ"/>
</dbReference>
<accession>A0ABP7PPN6</accession>
<dbReference type="PANTHER" id="PTHR37310">
    <property type="entry name" value="CYTOPLASMIC PROTEIN-RELATED"/>
    <property type="match status" value="1"/>
</dbReference>
<dbReference type="EMBL" id="BAABDI010000006">
    <property type="protein sequence ID" value="GAA3968775.1"/>
    <property type="molecule type" value="Genomic_DNA"/>
</dbReference>
<comment type="caution">
    <text evidence="1">The sequence shown here is derived from an EMBL/GenBank/DDBJ whole genome shotgun (WGS) entry which is preliminary data.</text>
</comment>
<dbReference type="CDD" id="cd08026">
    <property type="entry name" value="DUF326"/>
    <property type="match status" value="1"/>
</dbReference>